<dbReference type="InterPro" id="IPR020904">
    <property type="entry name" value="Sc_DH/Rdtase_CS"/>
</dbReference>
<evidence type="ECO:0000256" key="2">
    <source>
        <dbReference type="ARBA" id="ARBA00022857"/>
    </source>
</evidence>
<reference evidence="5" key="1">
    <citation type="journal article" date="2020" name="Stud. Mycol.">
        <title>101 Dothideomycetes genomes: a test case for predicting lifestyles and emergence of pathogens.</title>
        <authorList>
            <person name="Haridas S."/>
            <person name="Albert R."/>
            <person name="Binder M."/>
            <person name="Bloem J."/>
            <person name="Labutti K."/>
            <person name="Salamov A."/>
            <person name="Andreopoulos B."/>
            <person name="Baker S."/>
            <person name="Barry K."/>
            <person name="Bills G."/>
            <person name="Bluhm B."/>
            <person name="Cannon C."/>
            <person name="Castanera R."/>
            <person name="Culley D."/>
            <person name="Daum C."/>
            <person name="Ezra D."/>
            <person name="Gonzalez J."/>
            <person name="Henrissat B."/>
            <person name="Kuo A."/>
            <person name="Liang C."/>
            <person name="Lipzen A."/>
            <person name="Lutzoni F."/>
            <person name="Magnuson J."/>
            <person name="Mondo S."/>
            <person name="Nolan M."/>
            <person name="Ohm R."/>
            <person name="Pangilinan J."/>
            <person name="Park H.-J."/>
            <person name="Ramirez L."/>
            <person name="Alfaro M."/>
            <person name="Sun H."/>
            <person name="Tritt A."/>
            <person name="Yoshinaga Y."/>
            <person name="Zwiers L.-H."/>
            <person name="Turgeon B."/>
            <person name="Goodwin S."/>
            <person name="Spatafora J."/>
            <person name="Crous P."/>
            <person name="Grigoriev I."/>
        </authorList>
    </citation>
    <scope>NUCLEOTIDE SEQUENCE</scope>
    <source>
        <strain evidence="5">CBS 175.79</strain>
    </source>
</reference>
<dbReference type="AlphaFoldDB" id="A0A6A5XNQ0"/>
<dbReference type="SUPFAM" id="SSF51735">
    <property type="entry name" value="NAD(P)-binding Rossmann-fold domains"/>
    <property type="match status" value="1"/>
</dbReference>
<dbReference type="EMBL" id="ML978070">
    <property type="protein sequence ID" value="KAF2014391.1"/>
    <property type="molecule type" value="Genomic_DNA"/>
</dbReference>
<comment type="similarity">
    <text evidence="1 4">Belongs to the short-chain dehydrogenases/reductases (SDR) family.</text>
</comment>
<dbReference type="GO" id="GO:0000140">
    <property type="term" value="F:acylglycerone-phosphate reductase (NADP+) activity"/>
    <property type="evidence" value="ECO:0007669"/>
    <property type="project" value="TreeGrafter"/>
</dbReference>
<dbReference type="InterPro" id="IPR036291">
    <property type="entry name" value="NAD(P)-bd_dom_sf"/>
</dbReference>
<proteinExistence type="inferred from homology"/>
<evidence type="ECO:0000256" key="1">
    <source>
        <dbReference type="ARBA" id="ARBA00006484"/>
    </source>
</evidence>
<dbReference type="GO" id="GO:0019433">
    <property type="term" value="P:triglyceride catabolic process"/>
    <property type="evidence" value="ECO:0007669"/>
    <property type="project" value="TreeGrafter"/>
</dbReference>
<dbReference type="PRINTS" id="PR00081">
    <property type="entry name" value="GDHRDH"/>
</dbReference>
<dbReference type="GO" id="GO:0005811">
    <property type="term" value="C:lipid droplet"/>
    <property type="evidence" value="ECO:0007669"/>
    <property type="project" value="TreeGrafter"/>
</dbReference>
<dbReference type="GO" id="GO:0004806">
    <property type="term" value="F:triacylglycerol lipase activity"/>
    <property type="evidence" value="ECO:0007669"/>
    <property type="project" value="TreeGrafter"/>
</dbReference>
<dbReference type="PRINTS" id="PR00080">
    <property type="entry name" value="SDRFAMILY"/>
</dbReference>
<evidence type="ECO:0000256" key="3">
    <source>
        <dbReference type="ARBA" id="ARBA00023002"/>
    </source>
</evidence>
<dbReference type="InterPro" id="IPR002347">
    <property type="entry name" value="SDR_fam"/>
</dbReference>
<keyword evidence="2" id="KW-0521">NADP</keyword>
<dbReference type="GeneID" id="54288503"/>
<accession>A0A6A5XNQ0</accession>
<gene>
    <name evidence="5" type="ORF">BU24DRAFT_451449</name>
</gene>
<dbReference type="GO" id="GO:0005783">
    <property type="term" value="C:endoplasmic reticulum"/>
    <property type="evidence" value="ECO:0007669"/>
    <property type="project" value="TreeGrafter"/>
</dbReference>
<evidence type="ECO:0000256" key="4">
    <source>
        <dbReference type="RuleBase" id="RU000363"/>
    </source>
</evidence>
<dbReference type="Gene3D" id="3.40.50.720">
    <property type="entry name" value="NAD(P)-binding Rossmann-like Domain"/>
    <property type="match status" value="1"/>
</dbReference>
<dbReference type="PROSITE" id="PS00061">
    <property type="entry name" value="ADH_SHORT"/>
    <property type="match status" value="1"/>
</dbReference>
<evidence type="ECO:0000313" key="6">
    <source>
        <dbReference type="Proteomes" id="UP000799778"/>
    </source>
</evidence>
<dbReference type="RefSeq" id="XP_033382730.1">
    <property type="nucleotide sequence ID" value="XM_033531106.1"/>
</dbReference>
<organism evidence="5 6">
    <name type="scientific">Aaosphaeria arxii CBS 175.79</name>
    <dbReference type="NCBI Taxonomy" id="1450172"/>
    <lineage>
        <taxon>Eukaryota</taxon>
        <taxon>Fungi</taxon>
        <taxon>Dikarya</taxon>
        <taxon>Ascomycota</taxon>
        <taxon>Pezizomycotina</taxon>
        <taxon>Dothideomycetes</taxon>
        <taxon>Pleosporomycetidae</taxon>
        <taxon>Pleosporales</taxon>
        <taxon>Pleosporales incertae sedis</taxon>
        <taxon>Aaosphaeria</taxon>
    </lineage>
</organism>
<dbReference type="Proteomes" id="UP000799778">
    <property type="component" value="Unassembled WGS sequence"/>
</dbReference>
<dbReference type="OrthoDB" id="2102561at2759"/>
<keyword evidence="6" id="KW-1185">Reference proteome</keyword>
<sequence>MAGSKYCLITGCGNGGIGNALAREFVAKGYHVIATVLPGEYRDHLLNQSDISVFDLDVTDESMVRGFSNTVAKITNGRLDILVNNAGIVYTMPAVDTDIAHAKRLFDVNFFGPLSMVHHFHRQIVAAKGLIVNVGSIASVSPYVYGSVYNASKAALVHFMDTLRVEMRYFDVRVMNVISGEINTTILRHDKERSLPERSIFYDTMNEDYKAHCRRNPGSSLPSEYAKAVVKQAMKRNPKRWFWYGSNTTTVWALRTFFGQWVWEPVFGGMFNLKKVRGQPKGGRVEVIIEQPKV</sequence>
<dbReference type="PANTHER" id="PTHR44169:SF3">
    <property type="entry name" value="SHORT-CHAIN DEHYDROGENASE SRDE"/>
    <property type="match status" value="1"/>
</dbReference>
<evidence type="ECO:0000313" key="5">
    <source>
        <dbReference type="EMBL" id="KAF2014391.1"/>
    </source>
</evidence>
<protein>
    <submittedName>
        <fullName evidence="5">NAD(P)-binding protein</fullName>
    </submittedName>
</protein>
<dbReference type="GO" id="GO:0006654">
    <property type="term" value="P:phosphatidic acid biosynthetic process"/>
    <property type="evidence" value="ECO:0007669"/>
    <property type="project" value="TreeGrafter"/>
</dbReference>
<dbReference type="PANTHER" id="PTHR44169">
    <property type="entry name" value="NADPH-DEPENDENT 1-ACYLDIHYDROXYACETONE PHOSPHATE REDUCTASE"/>
    <property type="match status" value="1"/>
</dbReference>
<keyword evidence="3" id="KW-0560">Oxidoreductase</keyword>
<name>A0A6A5XNQ0_9PLEO</name>
<dbReference type="Pfam" id="PF00106">
    <property type="entry name" value="adh_short"/>
    <property type="match status" value="1"/>
</dbReference>